<dbReference type="EMBL" id="CP022389">
    <property type="protein sequence ID" value="ATA94222.1"/>
    <property type="molecule type" value="Genomic_DNA"/>
</dbReference>
<name>A0A0B7IGD0_9FLAO</name>
<reference evidence="3 4" key="1">
    <citation type="submission" date="2015-01" db="EMBL/GenBank/DDBJ databases">
        <authorList>
            <person name="MANFREDI Pablo"/>
        </authorList>
    </citation>
    <scope>NUCLEOTIDE SEQUENCE [LARGE SCALE GENOMIC DNA]</scope>
    <source>
        <strain evidence="3 4">Cc11</strain>
    </source>
</reference>
<dbReference type="AlphaFoldDB" id="A0A0B7IGD0"/>
<dbReference type="Gene3D" id="2.30.30.40">
    <property type="entry name" value="SH3 Domains"/>
    <property type="match status" value="1"/>
</dbReference>
<protein>
    <submittedName>
        <fullName evidence="2">PhnA protein</fullName>
    </submittedName>
    <submittedName>
        <fullName evidence="3">Protein phnA</fullName>
    </submittedName>
</protein>
<reference evidence="5" key="3">
    <citation type="submission" date="2017-06" db="EMBL/GenBank/DDBJ databases">
        <title>Capnocytophaga spp. assemblies.</title>
        <authorList>
            <person name="Gulvik C.A."/>
        </authorList>
    </citation>
    <scope>NUCLEOTIDE SEQUENCE [LARGE SCALE GENOMIC DNA]</scope>
    <source>
        <strain evidence="5">H3936</strain>
    </source>
</reference>
<gene>
    <name evidence="3" type="ORF">CCAN11_1860021</name>
    <name evidence="2" type="ORF">CGC54_07730</name>
</gene>
<evidence type="ECO:0000313" key="3">
    <source>
        <dbReference type="EMBL" id="CEN49018.1"/>
    </source>
</evidence>
<evidence type="ECO:0000313" key="2">
    <source>
        <dbReference type="EMBL" id="ATA94222.1"/>
    </source>
</evidence>
<evidence type="ECO:0000313" key="4">
    <source>
        <dbReference type="Proteomes" id="UP000039370"/>
    </source>
</evidence>
<sequence length="192" mass="21524">MSLLEELKNRSQNQCEFCTSTENLAIYEVPPTGTGGVDGSLLACSTCISQIENPETTDPNHWRCLNESMWSEHRAVKIMAWRMLNRLKNEGWSLDLLNMLYLDDEELAFAKASNDHLDESEKIIHRDCNGAVLQAGDNVVLIKDLKVKGSSMVAKQGTVVRKISLDHENANYIEGKVDGQQIVIVTQYVKKA</sequence>
<dbReference type="Proteomes" id="UP000039370">
    <property type="component" value="Unassembled WGS sequence"/>
</dbReference>
<dbReference type="EMBL" id="CDOK01000097">
    <property type="protein sequence ID" value="CEN49018.1"/>
    <property type="molecule type" value="Genomic_DNA"/>
</dbReference>
<reference evidence="2" key="2">
    <citation type="journal article" date="2017" name="Genome Announc.">
        <title>Twelve Complete Reference Genomes of Clinical Isolates in the Capnocytophaga Genus.</title>
        <authorList>
            <person name="Villarma A."/>
            <person name="Gulvik C.A."/>
            <person name="Rowe L.A."/>
            <person name="Sheth M."/>
            <person name="Juieng P."/>
            <person name="Nicholson A.C."/>
            <person name="Loparev V.N."/>
            <person name="McQuiston J.R."/>
        </authorList>
    </citation>
    <scope>NUCLEOTIDE SEQUENCE</scope>
    <source>
        <strain evidence="2">H3936</strain>
    </source>
</reference>
<evidence type="ECO:0000313" key="5">
    <source>
        <dbReference type="Proteomes" id="UP000243753"/>
    </source>
</evidence>
<proteinExistence type="predicted"/>
<dbReference type="Pfam" id="PF03831">
    <property type="entry name" value="YjdM"/>
    <property type="match status" value="1"/>
</dbReference>
<evidence type="ECO:0000259" key="1">
    <source>
        <dbReference type="SMART" id="SM00782"/>
    </source>
</evidence>
<feature type="domain" description="PhnA protein N-terminal proteobacterial" evidence="1">
    <location>
        <begin position="6"/>
        <end position="52"/>
    </location>
</feature>
<dbReference type="GeneID" id="69580889"/>
<organism evidence="3 4">
    <name type="scientific">Capnocytophaga canimorsus</name>
    <dbReference type="NCBI Taxonomy" id="28188"/>
    <lineage>
        <taxon>Bacteria</taxon>
        <taxon>Pseudomonadati</taxon>
        <taxon>Bacteroidota</taxon>
        <taxon>Flavobacteriia</taxon>
        <taxon>Flavobacteriales</taxon>
        <taxon>Flavobacteriaceae</taxon>
        <taxon>Capnocytophaga</taxon>
    </lineage>
</organism>
<accession>A0A0B7IGD0</accession>
<dbReference type="RefSeq" id="WP_041985639.1">
    <property type="nucleotide sequence ID" value="NZ_BOQJ01000028.1"/>
</dbReference>
<dbReference type="InterPro" id="IPR013991">
    <property type="entry name" value="PhnaA_N_proteobac"/>
</dbReference>
<dbReference type="SUPFAM" id="SSF82057">
    <property type="entry name" value="Prokaryotic SH3-related domain"/>
    <property type="match status" value="1"/>
</dbReference>
<dbReference type="PANTHER" id="PTHR30305:SF3">
    <property type="entry name" value="PROTEIN YJDM"/>
    <property type="match status" value="1"/>
</dbReference>
<dbReference type="InterPro" id="IPR013988">
    <property type="entry name" value="YjdM_C"/>
</dbReference>
<dbReference type="PANTHER" id="PTHR30305">
    <property type="entry name" value="PROTEIN YJDM-RELATED"/>
    <property type="match status" value="1"/>
</dbReference>
<dbReference type="SMART" id="SM00782">
    <property type="entry name" value="PhnA_Zn_Ribbon"/>
    <property type="match status" value="1"/>
</dbReference>
<dbReference type="Proteomes" id="UP000243753">
    <property type="component" value="Chromosome"/>
</dbReference>